<feature type="transmembrane region" description="Helical" evidence="1">
    <location>
        <begin position="382"/>
        <end position="402"/>
    </location>
</feature>
<feature type="transmembrane region" description="Helical" evidence="1">
    <location>
        <begin position="191"/>
        <end position="211"/>
    </location>
</feature>
<dbReference type="Proteomes" id="UP000176614">
    <property type="component" value="Unassembled WGS sequence"/>
</dbReference>
<protein>
    <recommendedName>
        <fullName evidence="2">DUF6311 domain-containing protein</fullName>
    </recommendedName>
</protein>
<sequence length="549" mass="62996">MLKLLSNVILGIIEDNTGLFSYPRVYDVLANIKLPLVAYPHDFIHLTYQSSQPIIWTLYFFLAKYIDVVFLYNLWIILSFVLTLIFSYIFIKIFVKNKPISLLVSLVFTFSPYFYYSSRNHLDLMQFWLLILFLIMFFGKNYRYKPLLLGFLAAVTLGVSNYIAYILLLFVGLHFVYSLDFLDSKKVCKFFAFMLSFLVFGLFILSPYLSLVRQGSSSAFPPSRTFEDFVTFSSKPWLFFLPPVDNPIFGSLSTHVINTLAEKWGYFWTANYFKSEHSTNYMGIVNSVFAVIGLVSLKKYSYEERKPFYILALIIISLALLSLPPVATVFGINLYLPSFLLFKVFPMFRVLSRLNVLSLLLALIFTGLGYTRLIAKYGKSKSTYLCISFLFVLSLCEFFVPFKGVDVSSPPEVYSFLKELPGGPMAVYPYSKANEALYWLSEYNKPLMNPRNYASTDGAFTSEKFTKNLASEKGLLEFEELGGTYIVYFYNADKDPVNASKFFDSNSLLEKVIVMDHTAPDLKLINPFISIADASSTYSNSAIIYRFKR</sequence>
<evidence type="ECO:0000259" key="2">
    <source>
        <dbReference type="Pfam" id="PF19830"/>
    </source>
</evidence>
<evidence type="ECO:0000313" key="3">
    <source>
        <dbReference type="EMBL" id="OGC62831.1"/>
    </source>
</evidence>
<keyword evidence="1" id="KW-0472">Membrane</keyword>
<name>A0A1F4W099_UNCKA</name>
<comment type="caution">
    <text evidence="3">The sequence shown here is derived from an EMBL/GenBank/DDBJ whole genome shotgun (WGS) entry which is preliminary data.</text>
</comment>
<evidence type="ECO:0000313" key="4">
    <source>
        <dbReference type="Proteomes" id="UP000176614"/>
    </source>
</evidence>
<reference evidence="3 4" key="1">
    <citation type="journal article" date="2016" name="Nat. Commun.">
        <title>Thousands of microbial genomes shed light on interconnected biogeochemical processes in an aquifer system.</title>
        <authorList>
            <person name="Anantharaman K."/>
            <person name="Brown C.T."/>
            <person name="Hug L.A."/>
            <person name="Sharon I."/>
            <person name="Castelle C.J."/>
            <person name="Probst A.J."/>
            <person name="Thomas B.C."/>
            <person name="Singh A."/>
            <person name="Wilkins M.J."/>
            <person name="Karaoz U."/>
            <person name="Brodie E.L."/>
            <person name="Williams K.H."/>
            <person name="Hubbard S.S."/>
            <person name="Banfield J.F."/>
        </authorList>
    </citation>
    <scope>NUCLEOTIDE SEQUENCE [LARGE SCALE GENOMIC DNA]</scope>
</reference>
<feature type="domain" description="DUF6311" evidence="2">
    <location>
        <begin position="44"/>
        <end position="381"/>
    </location>
</feature>
<feature type="transmembrane region" description="Helical" evidence="1">
    <location>
        <begin position="356"/>
        <end position="375"/>
    </location>
</feature>
<keyword evidence="1" id="KW-0812">Transmembrane</keyword>
<accession>A0A1F4W099</accession>
<feature type="transmembrane region" description="Helical" evidence="1">
    <location>
        <begin position="309"/>
        <end position="336"/>
    </location>
</feature>
<keyword evidence="1" id="KW-1133">Transmembrane helix</keyword>
<feature type="transmembrane region" description="Helical" evidence="1">
    <location>
        <begin position="69"/>
        <end position="94"/>
    </location>
</feature>
<feature type="transmembrane region" description="Helical" evidence="1">
    <location>
        <begin position="124"/>
        <end position="142"/>
    </location>
</feature>
<gene>
    <name evidence="3" type="ORF">A2264_04150</name>
</gene>
<feature type="transmembrane region" description="Helical" evidence="1">
    <location>
        <begin position="100"/>
        <end position="117"/>
    </location>
</feature>
<evidence type="ECO:0000256" key="1">
    <source>
        <dbReference type="SAM" id="Phobius"/>
    </source>
</evidence>
<dbReference type="AlphaFoldDB" id="A0A1F4W099"/>
<dbReference type="Pfam" id="PF19830">
    <property type="entry name" value="DUF6311"/>
    <property type="match status" value="1"/>
</dbReference>
<dbReference type="InterPro" id="IPR046278">
    <property type="entry name" value="DUF6311"/>
</dbReference>
<dbReference type="EMBL" id="MEVT01000012">
    <property type="protein sequence ID" value="OGC62831.1"/>
    <property type="molecule type" value="Genomic_DNA"/>
</dbReference>
<organism evidence="3 4">
    <name type="scientific">candidate division WWE3 bacterium RIFOXYA2_FULL_46_9</name>
    <dbReference type="NCBI Taxonomy" id="1802636"/>
    <lineage>
        <taxon>Bacteria</taxon>
        <taxon>Katanobacteria</taxon>
    </lineage>
</organism>
<proteinExistence type="predicted"/>